<dbReference type="AlphaFoldDB" id="A0A1F6FNT4"/>
<evidence type="ECO:0000256" key="1">
    <source>
        <dbReference type="ARBA" id="ARBA00006295"/>
    </source>
</evidence>
<dbReference type="InterPro" id="IPR050336">
    <property type="entry name" value="Chromosome_partition/occlusion"/>
</dbReference>
<dbReference type="CDD" id="cd16393">
    <property type="entry name" value="SPO0J_N"/>
    <property type="match status" value="1"/>
</dbReference>
<protein>
    <recommendedName>
        <fullName evidence="3">ParB-like N-terminal domain-containing protein</fullName>
    </recommendedName>
</protein>
<organism evidence="4 5">
    <name type="scientific">Candidatus Kuenenbacteria bacterium RIFCSPHIGHO2_02_FULL_39_13</name>
    <dbReference type="NCBI Taxonomy" id="1798561"/>
    <lineage>
        <taxon>Bacteria</taxon>
        <taxon>Candidatus Kueneniibacteriota</taxon>
    </lineage>
</organism>
<dbReference type="FunFam" id="3.90.1530.30:FF:000001">
    <property type="entry name" value="Chromosome partitioning protein ParB"/>
    <property type="match status" value="1"/>
</dbReference>
<keyword evidence="2" id="KW-0238">DNA-binding</keyword>
<evidence type="ECO:0000313" key="4">
    <source>
        <dbReference type="EMBL" id="OGG87517.1"/>
    </source>
</evidence>
<evidence type="ECO:0000256" key="2">
    <source>
        <dbReference type="ARBA" id="ARBA00023125"/>
    </source>
</evidence>
<accession>A0A1F6FNT4</accession>
<dbReference type="NCBIfam" id="TIGR00180">
    <property type="entry name" value="parB_part"/>
    <property type="match status" value="1"/>
</dbReference>
<dbReference type="InterPro" id="IPR004437">
    <property type="entry name" value="ParB/RepB/Spo0J"/>
</dbReference>
<dbReference type="SUPFAM" id="SSF110849">
    <property type="entry name" value="ParB/Sulfiredoxin"/>
    <property type="match status" value="1"/>
</dbReference>
<dbReference type="PANTHER" id="PTHR33375">
    <property type="entry name" value="CHROMOSOME-PARTITIONING PROTEIN PARB-RELATED"/>
    <property type="match status" value="1"/>
</dbReference>
<dbReference type="STRING" id="1798561.A3B87_01495"/>
<dbReference type="Pfam" id="PF02195">
    <property type="entry name" value="ParB_N"/>
    <property type="match status" value="1"/>
</dbReference>
<dbReference type="Proteomes" id="UP000179136">
    <property type="component" value="Unassembled WGS sequence"/>
</dbReference>
<dbReference type="SMART" id="SM00470">
    <property type="entry name" value="ParB"/>
    <property type="match status" value="1"/>
</dbReference>
<proteinExistence type="inferred from homology"/>
<dbReference type="GO" id="GO:0003677">
    <property type="term" value="F:DNA binding"/>
    <property type="evidence" value="ECO:0007669"/>
    <property type="project" value="UniProtKB-KW"/>
</dbReference>
<dbReference type="EMBL" id="MFMW01000010">
    <property type="protein sequence ID" value="OGG87517.1"/>
    <property type="molecule type" value="Genomic_DNA"/>
</dbReference>
<gene>
    <name evidence="4" type="ORF">A3B87_01495</name>
</gene>
<comment type="similarity">
    <text evidence="1">Belongs to the ParB family.</text>
</comment>
<dbReference type="GO" id="GO:0005694">
    <property type="term" value="C:chromosome"/>
    <property type="evidence" value="ECO:0007669"/>
    <property type="project" value="TreeGrafter"/>
</dbReference>
<dbReference type="Pfam" id="PF17762">
    <property type="entry name" value="HTH_ParB"/>
    <property type="match status" value="1"/>
</dbReference>
<name>A0A1F6FNT4_9BACT</name>
<comment type="caution">
    <text evidence="4">The sequence shown here is derived from an EMBL/GenBank/DDBJ whole genome shotgun (WGS) entry which is preliminary data.</text>
</comment>
<dbReference type="GO" id="GO:0007059">
    <property type="term" value="P:chromosome segregation"/>
    <property type="evidence" value="ECO:0007669"/>
    <property type="project" value="TreeGrafter"/>
</dbReference>
<evidence type="ECO:0000313" key="5">
    <source>
        <dbReference type="Proteomes" id="UP000179136"/>
    </source>
</evidence>
<reference evidence="4 5" key="1">
    <citation type="journal article" date="2016" name="Nat. Commun.">
        <title>Thousands of microbial genomes shed light on interconnected biogeochemical processes in an aquifer system.</title>
        <authorList>
            <person name="Anantharaman K."/>
            <person name="Brown C.T."/>
            <person name="Hug L.A."/>
            <person name="Sharon I."/>
            <person name="Castelle C.J."/>
            <person name="Probst A.J."/>
            <person name="Thomas B.C."/>
            <person name="Singh A."/>
            <person name="Wilkins M.J."/>
            <person name="Karaoz U."/>
            <person name="Brodie E.L."/>
            <person name="Williams K.H."/>
            <person name="Hubbard S.S."/>
            <person name="Banfield J.F."/>
        </authorList>
    </citation>
    <scope>NUCLEOTIDE SEQUENCE [LARGE SCALE GENOMIC DNA]</scope>
</reference>
<evidence type="ECO:0000259" key="3">
    <source>
        <dbReference type="SMART" id="SM00470"/>
    </source>
</evidence>
<feature type="domain" description="ParB-like N-terminal" evidence="3">
    <location>
        <begin position="6"/>
        <end position="104"/>
    </location>
</feature>
<dbReference type="InterPro" id="IPR003115">
    <property type="entry name" value="ParB_N"/>
</dbReference>
<sequence>MEEQYLLVSLKKLLPSETNPRKHNTNGQDIQDLADSIKSHGILQPILVRSKNGSGKSATADKYEIISGERRFRAASIAGLSDVPVLIRELDDSAVIEVQIIENLQRKDVHPLDEAEGFNMLLERGTLTKESIAERVGKPLTYIYKRLQLVKLNPDLKKAFFENKFALAHGIEFARLTPSQQDQTFKWYKNQHHTYQTAGNLKDHIESSYHLNLKDAPFATIDEKLMDLLPDKHMYKSAGSCLACIKRTGFNKNLFDDIESTDICTDPGCYHAKVNANVQMLKKKYFDKTGKDLVEIKYSSRVNICLNTKGSPGVMDAKKKCADTKDAIYVDVPNWKTGIKIGQIIKICDNAKCKTHWKKSDREAASPAVKHDDPKEVEKRKKAQFEESIIDISYRRAAMAVGKKLKWPLDVDILDKLIEYCSDSGWGDEVFDNMFEDRGLEGYGLPELIDKKSNVEKLRLIGEFVLRYSGEKLINKMVKKYKVNLNKIKKEVRAELKEK</sequence>
<dbReference type="Gene3D" id="3.90.1530.30">
    <property type="match status" value="1"/>
</dbReference>
<dbReference type="Gene3D" id="1.10.10.2830">
    <property type="match status" value="1"/>
</dbReference>
<dbReference type="InterPro" id="IPR036086">
    <property type="entry name" value="ParB/Sulfiredoxin_sf"/>
</dbReference>
<dbReference type="PANTHER" id="PTHR33375:SF7">
    <property type="entry name" value="CHROMOSOME 2-PARTITIONING PROTEIN PARB-RELATED"/>
    <property type="match status" value="1"/>
</dbReference>
<dbReference type="InterPro" id="IPR041468">
    <property type="entry name" value="HTH_ParB/Spo0J"/>
</dbReference>